<organism evidence="2 3">
    <name type="scientific">Romboutsia lituseburensis DSM 797</name>
    <dbReference type="NCBI Taxonomy" id="1121325"/>
    <lineage>
        <taxon>Bacteria</taxon>
        <taxon>Bacillati</taxon>
        <taxon>Bacillota</taxon>
        <taxon>Clostridia</taxon>
        <taxon>Peptostreptococcales</taxon>
        <taxon>Peptostreptococcaceae</taxon>
        <taxon>Romboutsia</taxon>
    </lineage>
</organism>
<accession>A0A1G9TBA9</accession>
<sequence>MAVVATKNPSGLKLRLSAGKDPETDKLIVKSRTYGNVNPSASNDALYEVGEVIFNLMDSTKFSLLEVSRVDNTVLSA</sequence>
<feature type="domain" description="DUF1659" evidence="1">
    <location>
        <begin position="2"/>
        <end position="76"/>
    </location>
</feature>
<dbReference type="STRING" id="1121325.SAMN04515677_11244"/>
<dbReference type="AlphaFoldDB" id="A0A1G9TBA9"/>
<evidence type="ECO:0000313" key="2">
    <source>
        <dbReference type="EMBL" id="SDM44957.1"/>
    </source>
</evidence>
<proteinExistence type="predicted"/>
<evidence type="ECO:0000313" key="3">
    <source>
        <dbReference type="Proteomes" id="UP000199068"/>
    </source>
</evidence>
<protein>
    <recommendedName>
        <fullName evidence="1">DUF1659 domain-containing protein</fullName>
    </recommendedName>
</protein>
<dbReference type="Proteomes" id="UP000199068">
    <property type="component" value="Unassembled WGS sequence"/>
</dbReference>
<dbReference type="RefSeq" id="WP_092727532.1">
    <property type="nucleotide sequence ID" value="NZ_FNGW01000012.1"/>
</dbReference>
<gene>
    <name evidence="2" type="ORF">SAMN04515677_11244</name>
</gene>
<name>A0A1G9TBA9_9FIRM</name>
<dbReference type="EMBL" id="FNGW01000012">
    <property type="protein sequence ID" value="SDM44957.1"/>
    <property type="molecule type" value="Genomic_DNA"/>
</dbReference>
<keyword evidence="3" id="KW-1185">Reference proteome</keyword>
<dbReference type="InterPro" id="IPR012454">
    <property type="entry name" value="DUF1659"/>
</dbReference>
<reference evidence="2 3" key="1">
    <citation type="submission" date="2016-10" db="EMBL/GenBank/DDBJ databases">
        <authorList>
            <person name="de Groot N.N."/>
        </authorList>
    </citation>
    <scope>NUCLEOTIDE SEQUENCE [LARGE SCALE GENOMIC DNA]</scope>
    <source>
        <strain evidence="2 3">DSM 797</strain>
    </source>
</reference>
<evidence type="ECO:0000259" key="1">
    <source>
        <dbReference type="Pfam" id="PF07872"/>
    </source>
</evidence>
<dbReference type="Pfam" id="PF07872">
    <property type="entry name" value="DUF1659"/>
    <property type="match status" value="1"/>
</dbReference>